<dbReference type="Pfam" id="PF06985">
    <property type="entry name" value="HET"/>
    <property type="match status" value="1"/>
</dbReference>
<dbReference type="InterPro" id="IPR010730">
    <property type="entry name" value="HET"/>
</dbReference>
<feature type="domain" description="Heterokaryon incompatibility" evidence="2">
    <location>
        <begin position="187"/>
        <end position="281"/>
    </location>
</feature>
<name>A0A0D2KXE0_HYPSF</name>
<sequence>MTSDALALLSALENFIRPLIRSRDRHSFDTEINEGTSTSLDVDALTPEGQKFVAALGNFVLNTLTMQEAHRRREESRIPEPSETQITPPTLPQKLTDALRAHVFNDVPVRLLTFGPDGSHVQIIERNTIYDHIAHKILAKVDVDKFNSSIETEFTSRRNLQGQQLYQSFEEAEKAVISALIEEHSRYVVLSHTWIQDSPGEVTYKDWHLRSSDVGGLGHQKLSKFCRIAAQNHKVTLAWMDSVCINKSSSSELDESIRSMYKWYNNSFLCITYLADTTTTADMRGDRWFTRGWTLQELLAPRQIKFYDKNWSPLTSHDNDKHSRNIKKEIKTITTITSSELSRFHRNVHDVEISRKMQWAASREVTKEEDAAYSLMGIFGVSISIAYGEGAQRAFFRLVEAILSTSQDVWDVFNCSGPPAPVRIHHSSLIPSSPKDYLLRSPAFDRSSAHSLISSTTILEPITVTHLGVRMRVLFLLGQEALAGEPYVPYSRLSGSVTINVLKDFVYTTQTYHLFSQTAFYGRIPDSREIPAFCILNFSETTDAVYIPSDCLALGFQWSFDDTSKLTSTGNRRRMVTKEPIVLQLHDTSTDQQFRIFKKDLAFEGLQLFTLHL</sequence>
<dbReference type="AlphaFoldDB" id="A0A0D2KXE0"/>
<protein>
    <recommendedName>
        <fullName evidence="2">Heterokaryon incompatibility domain-containing protein</fullName>
    </recommendedName>
</protein>
<accession>A0A0D2KXE0</accession>
<feature type="region of interest" description="Disordered" evidence="1">
    <location>
        <begin position="70"/>
        <end position="90"/>
    </location>
</feature>
<evidence type="ECO:0000313" key="4">
    <source>
        <dbReference type="Proteomes" id="UP000054270"/>
    </source>
</evidence>
<evidence type="ECO:0000313" key="3">
    <source>
        <dbReference type="EMBL" id="KJA19202.1"/>
    </source>
</evidence>
<evidence type="ECO:0000259" key="2">
    <source>
        <dbReference type="Pfam" id="PF06985"/>
    </source>
</evidence>
<organism evidence="3 4">
    <name type="scientific">Hypholoma sublateritium (strain FD-334 SS-4)</name>
    <dbReference type="NCBI Taxonomy" id="945553"/>
    <lineage>
        <taxon>Eukaryota</taxon>
        <taxon>Fungi</taxon>
        <taxon>Dikarya</taxon>
        <taxon>Basidiomycota</taxon>
        <taxon>Agaricomycotina</taxon>
        <taxon>Agaricomycetes</taxon>
        <taxon>Agaricomycetidae</taxon>
        <taxon>Agaricales</taxon>
        <taxon>Agaricineae</taxon>
        <taxon>Strophariaceae</taxon>
        <taxon>Hypholoma</taxon>
    </lineage>
</organism>
<dbReference type="PANTHER" id="PTHR10622:SF12">
    <property type="entry name" value="HET DOMAIN-CONTAINING PROTEIN"/>
    <property type="match status" value="1"/>
</dbReference>
<dbReference type="OrthoDB" id="5303367at2759"/>
<evidence type="ECO:0000256" key="1">
    <source>
        <dbReference type="SAM" id="MobiDB-lite"/>
    </source>
</evidence>
<reference evidence="4" key="1">
    <citation type="submission" date="2014-04" db="EMBL/GenBank/DDBJ databases">
        <title>Evolutionary Origins and Diversification of the Mycorrhizal Mutualists.</title>
        <authorList>
            <consortium name="DOE Joint Genome Institute"/>
            <consortium name="Mycorrhizal Genomics Consortium"/>
            <person name="Kohler A."/>
            <person name="Kuo A."/>
            <person name="Nagy L.G."/>
            <person name="Floudas D."/>
            <person name="Copeland A."/>
            <person name="Barry K.W."/>
            <person name="Cichocki N."/>
            <person name="Veneault-Fourrey C."/>
            <person name="LaButti K."/>
            <person name="Lindquist E.A."/>
            <person name="Lipzen A."/>
            <person name="Lundell T."/>
            <person name="Morin E."/>
            <person name="Murat C."/>
            <person name="Riley R."/>
            <person name="Ohm R."/>
            <person name="Sun H."/>
            <person name="Tunlid A."/>
            <person name="Henrissat B."/>
            <person name="Grigoriev I.V."/>
            <person name="Hibbett D.S."/>
            <person name="Martin F."/>
        </authorList>
    </citation>
    <scope>NUCLEOTIDE SEQUENCE [LARGE SCALE GENOMIC DNA]</scope>
    <source>
        <strain evidence="4">FD-334 SS-4</strain>
    </source>
</reference>
<dbReference type="STRING" id="945553.A0A0D2KXE0"/>
<gene>
    <name evidence="3" type="ORF">HYPSUDRAFT_44453</name>
</gene>
<dbReference type="PANTHER" id="PTHR10622">
    <property type="entry name" value="HET DOMAIN-CONTAINING PROTEIN"/>
    <property type="match status" value="1"/>
</dbReference>
<dbReference type="EMBL" id="KN817580">
    <property type="protein sequence ID" value="KJA19202.1"/>
    <property type="molecule type" value="Genomic_DNA"/>
</dbReference>
<proteinExistence type="predicted"/>
<feature type="compositionally biased region" description="Basic and acidic residues" evidence="1">
    <location>
        <begin position="70"/>
        <end position="80"/>
    </location>
</feature>
<dbReference type="Proteomes" id="UP000054270">
    <property type="component" value="Unassembled WGS sequence"/>
</dbReference>
<keyword evidence="4" id="KW-1185">Reference proteome</keyword>